<dbReference type="Proteomes" id="UP000564677">
    <property type="component" value="Unassembled WGS sequence"/>
</dbReference>
<dbReference type="EMBL" id="JAASQV010000007">
    <property type="protein sequence ID" value="NIJ67407.1"/>
    <property type="molecule type" value="Genomic_DNA"/>
</dbReference>
<feature type="transmembrane region" description="Helical" evidence="1">
    <location>
        <begin position="26"/>
        <end position="44"/>
    </location>
</feature>
<keyword evidence="3" id="KW-1185">Reference proteome</keyword>
<reference evidence="2 3" key="1">
    <citation type="submission" date="2020-03" db="EMBL/GenBank/DDBJ databases">
        <title>Genomic Encyclopedia of Type Strains, Phase IV (KMG-IV): sequencing the most valuable type-strain genomes for metagenomic binning, comparative biology and taxonomic classification.</title>
        <authorList>
            <person name="Goeker M."/>
        </authorList>
    </citation>
    <scope>NUCLEOTIDE SEQUENCE [LARGE SCALE GENOMIC DNA]</scope>
    <source>
        <strain evidence="2 3">DSM 4733</strain>
    </source>
</reference>
<sequence>MTTTAMTPFGEFCQTYLITAATAAAWGKWFLAAGFAAGTLYALIEAYRRWKAPIVQADGTGLVGGTTTGLPIKDLADALRELVAALAAAPVWLGMVAAGIFALWVTGAMVPDRCTQPDTYRSPQNPAPPAPGAK</sequence>
<proteinExistence type="predicted"/>
<organism evidence="2 3">
    <name type="scientific">Sphingomonas leidyi</name>
    <dbReference type="NCBI Taxonomy" id="68569"/>
    <lineage>
        <taxon>Bacteria</taxon>
        <taxon>Pseudomonadati</taxon>
        <taxon>Pseudomonadota</taxon>
        <taxon>Alphaproteobacteria</taxon>
        <taxon>Sphingomonadales</taxon>
        <taxon>Sphingomonadaceae</taxon>
        <taxon>Sphingomonas</taxon>
    </lineage>
</organism>
<name>A0A7X5ZXL8_9SPHN</name>
<feature type="transmembrane region" description="Helical" evidence="1">
    <location>
        <begin position="82"/>
        <end position="105"/>
    </location>
</feature>
<dbReference type="AlphaFoldDB" id="A0A7X5ZXL8"/>
<evidence type="ECO:0000313" key="2">
    <source>
        <dbReference type="EMBL" id="NIJ67407.1"/>
    </source>
</evidence>
<keyword evidence="1" id="KW-1133">Transmembrane helix</keyword>
<evidence type="ECO:0000313" key="3">
    <source>
        <dbReference type="Proteomes" id="UP000564677"/>
    </source>
</evidence>
<keyword evidence="1" id="KW-0472">Membrane</keyword>
<keyword evidence="1" id="KW-0812">Transmembrane</keyword>
<accession>A0A7X5ZXL8</accession>
<protein>
    <submittedName>
        <fullName evidence="2">Uncharacterized protein</fullName>
    </submittedName>
</protein>
<dbReference type="RefSeq" id="WP_167301514.1">
    <property type="nucleotide sequence ID" value="NZ_CP170557.1"/>
</dbReference>
<gene>
    <name evidence="2" type="ORF">FHR20_004391</name>
</gene>
<evidence type="ECO:0000256" key="1">
    <source>
        <dbReference type="SAM" id="Phobius"/>
    </source>
</evidence>
<comment type="caution">
    <text evidence="2">The sequence shown here is derived from an EMBL/GenBank/DDBJ whole genome shotgun (WGS) entry which is preliminary data.</text>
</comment>